<organism evidence="2 3">
    <name type="scientific">Candidatus Tanganyikabacteria bacterium</name>
    <dbReference type="NCBI Taxonomy" id="2961651"/>
    <lineage>
        <taxon>Bacteria</taxon>
        <taxon>Bacillati</taxon>
        <taxon>Candidatus Sericytochromatia</taxon>
        <taxon>Candidatus Tanganyikabacteria</taxon>
    </lineage>
</organism>
<dbReference type="GO" id="GO:0016779">
    <property type="term" value="F:nucleotidyltransferase activity"/>
    <property type="evidence" value="ECO:0007669"/>
    <property type="project" value="UniProtKB-KW"/>
</dbReference>
<proteinExistence type="predicted"/>
<dbReference type="GO" id="GO:0032446">
    <property type="term" value="P:protein modification by small protein conjugation"/>
    <property type="evidence" value="ECO:0007669"/>
    <property type="project" value="TreeGrafter"/>
</dbReference>
<dbReference type="InterPro" id="IPR000594">
    <property type="entry name" value="ThiF_NAD_FAD-bd"/>
</dbReference>
<dbReference type="PANTHER" id="PTHR10953">
    <property type="entry name" value="UBIQUITIN-ACTIVATING ENZYME E1"/>
    <property type="match status" value="1"/>
</dbReference>
<evidence type="ECO:0000259" key="1">
    <source>
        <dbReference type="Pfam" id="PF00899"/>
    </source>
</evidence>
<sequence length="307" mass="32542">MQTQPIAVQVARLMDKGKRQASLEDVPGWDAGRLQDARVVVAGAGALGAEIARQLALSGVGRLLIADAVGVTSEDIGSSGMFRFEDLGMPRAYLVRSRLQALCPDLRAHALSESPLSLGSGVVRNADLVVASDCVPRARLALDRWCRKTGRPWIDASSGVYHGQFRVLRATTGACLECGMPDGVRKALTTALPAAVGTAPLAVPATIAVVAGLISQTALRLLCPVEGLPDATGREYLYNGHATQVTAQALSRRHDCDHPDPPAVLEGPWSGETRLIELLDAARNALGADAALEFDRPIAWRLTCDRC</sequence>
<dbReference type="InterPro" id="IPR045886">
    <property type="entry name" value="ThiF/MoeB/HesA"/>
</dbReference>
<dbReference type="SUPFAM" id="SSF69572">
    <property type="entry name" value="Activating enzymes of the ubiquitin-like proteins"/>
    <property type="match status" value="1"/>
</dbReference>
<dbReference type="Proteomes" id="UP000703893">
    <property type="component" value="Unassembled WGS sequence"/>
</dbReference>
<gene>
    <name evidence="2" type="ORF">FJZ00_06020</name>
</gene>
<feature type="domain" description="THIF-type NAD/FAD binding fold" evidence="1">
    <location>
        <begin position="19"/>
        <end position="256"/>
    </location>
</feature>
<dbReference type="GO" id="GO:0004792">
    <property type="term" value="F:thiosulfate-cyanide sulfurtransferase activity"/>
    <property type="evidence" value="ECO:0007669"/>
    <property type="project" value="TreeGrafter"/>
</dbReference>
<evidence type="ECO:0000313" key="3">
    <source>
        <dbReference type="Proteomes" id="UP000703893"/>
    </source>
</evidence>
<keyword evidence="2" id="KW-0808">Transferase</keyword>
<dbReference type="AlphaFoldDB" id="A0A937X4K7"/>
<keyword evidence="2" id="KW-0548">Nucleotidyltransferase</keyword>
<protein>
    <submittedName>
        <fullName evidence="2">ThiF family adenylyltransferase</fullName>
    </submittedName>
</protein>
<comment type="caution">
    <text evidence="2">The sequence shown here is derived from an EMBL/GenBank/DDBJ whole genome shotgun (WGS) entry which is preliminary data.</text>
</comment>
<dbReference type="InterPro" id="IPR035985">
    <property type="entry name" value="Ubiquitin-activating_enz"/>
</dbReference>
<reference evidence="2 3" key="1">
    <citation type="submission" date="2019-03" db="EMBL/GenBank/DDBJ databases">
        <title>Lake Tanganyika Metagenome-Assembled Genomes (MAGs).</title>
        <authorList>
            <person name="Tran P."/>
        </authorList>
    </citation>
    <scope>NUCLEOTIDE SEQUENCE [LARGE SCALE GENOMIC DNA]</scope>
    <source>
        <strain evidence="2">K_DeepCast_65m_m2_236</strain>
    </source>
</reference>
<name>A0A937X4K7_9BACT</name>
<dbReference type="Pfam" id="PF00899">
    <property type="entry name" value="ThiF"/>
    <property type="match status" value="1"/>
</dbReference>
<dbReference type="Gene3D" id="3.40.50.720">
    <property type="entry name" value="NAD(P)-binding Rossmann-like Domain"/>
    <property type="match status" value="1"/>
</dbReference>
<accession>A0A937X4K7</accession>
<evidence type="ECO:0000313" key="2">
    <source>
        <dbReference type="EMBL" id="MBM3274687.1"/>
    </source>
</evidence>
<dbReference type="GO" id="GO:0005737">
    <property type="term" value="C:cytoplasm"/>
    <property type="evidence" value="ECO:0007669"/>
    <property type="project" value="TreeGrafter"/>
</dbReference>
<dbReference type="GO" id="GO:0008641">
    <property type="term" value="F:ubiquitin-like modifier activating enzyme activity"/>
    <property type="evidence" value="ECO:0007669"/>
    <property type="project" value="InterPro"/>
</dbReference>
<dbReference type="PANTHER" id="PTHR10953:SF102">
    <property type="entry name" value="ADENYLYLTRANSFERASE AND SULFURTRANSFERASE MOCS3"/>
    <property type="match status" value="1"/>
</dbReference>
<dbReference type="EMBL" id="VGJX01000295">
    <property type="protein sequence ID" value="MBM3274687.1"/>
    <property type="molecule type" value="Genomic_DNA"/>
</dbReference>
<feature type="non-terminal residue" evidence="2">
    <location>
        <position position="307"/>
    </location>
</feature>